<dbReference type="PANTHER" id="PTHR35807">
    <property type="entry name" value="TRANSCRIPTIONAL REGULATOR REDD-RELATED"/>
    <property type="match status" value="1"/>
</dbReference>
<keyword evidence="4" id="KW-1185">Reference proteome</keyword>
<dbReference type="RefSeq" id="WP_264065361.1">
    <property type="nucleotide sequence ID" value="NZ_JACKTY010000005.1"/>
</dbReference>
<dbReference type="EMBL" id="JACKTY010000005">
    <property type="protein sequence ID" value="MCV7224617.1"/>
    <property type="molecule type" value="Genomic_DNA"/>
</dbReference>
<dbReference type="InterPro" id="IPR011990">
    <property type="entry name" value="TPR-like_helical_dom_sf"/>
</dbReference>
<reference evidence="3 4" key="1">
    <citation type="journal article" date="2022" name="BMC Genomics">
        <title>Comparative genome analysis of mycobacteria focusing on tRNA and non-coding RNA.</title>
        <authorList>
            <person name="Behra P.R.K."/>
            <person name="Pettersson B.M.F."/>
            <person name="Ramesh M."/>
            <person name="Das S."/>
            <person name="Dasgupta S."/>
            <person name="Kirsebom L.A."/>
        </authorList>
    </citation>
    <scope>NUCLEOTIDE SEQUENCE [LARGE SCALE GENOMIC DNA]</scope>
    <source>
        <strain evidence="3 4">DSM 44078</strain>
    </source>
</reference>
<evidence type="ECO:0000313" key="4">
    <source>
        <dbReference type="Proteomes" id="UP001526201"/>
    </source>
</evidence>
<dbReference type="Proteomes" id="UP001526201">
    <property type="component" value="Unassembled WGS sequence"/>
</dbReference>
<evidence type="ECO:0000313" key="3">
    <source>
        <dbReference type="EMBL" id="MCV7224617.1"/>
    </source>
</evidence>
<comment type="caution">
    <text evidence="3">The sequence shown here is derived from an EMBL/GenBank/DDBJ whole genome shotgun (WGS) entry which is preliminary data.</text>
</comment>
<dbReference type="SUPFAM" id="SSF48452">
    <property type="entry name" value="TPR-like"/>
    <property type="match status" value="1"/>
</dbReference>
<evidence type="ECO:0000256" key="1">
    <source>
        <dbReference type="SAM" id="MobiDB-lite"/>
    </source>
</evidence>
<name>A0ABT3C564_9MYCO</name>
<dbReference type="InterPro" id="IPR005158">
    <property type="entry name" value="BTAD"/>
</dbReference>
<sequence>MDTSVLSDLPDVVAGRPVVSLLGGFAVWIGGRRVALPMHSRRVLAYLALDKTAEPDCDRRILAERLWPDSSTERSRASLRTALWRIRQADPDLVCGTADRIMLAHEVKVDVHQYKKWTGHLLAAPTDCPRERAQLMVCNLDLLPGWDETWLLLAREQLRQLRLHALEVSGRRLAGAGRYPEAIDVMLIVVAEEPLRESAQSVLIEAHLCEGNVVEARRQFDAFAGLLFDELGVLPSPELYGRVGARPPLPVEASARPQTGFRRMSGAQRRIGSGV</sequence>
<dbReference type="Gene3D" id="1.25.40.10">
    <property type="entry name" value="Tetratricopeptide repeat domain"/>
    <property type="match status" value="1"/>
</dbReference>
<dbReference type="InterPro" id="IPR051677">
    <property type="entry name" value="AfsR-DnrI-RedD_regulator"/>
</dbReference>
<feature type="region of interest" description="Disordered" evidence="1">
    <location>
        <begin position="250"/>
        <end position="275"/>
    </location>
</feature>
<feature type="domain" description="Bacterial transcriptional activator" evidence="2">
    <location>
        <begin position="109"/>
        <end position="244"/>
    </location>
</feature>
<dbReference type="Pfam" id="PF03704">
    <property type="entry name" value="BTAD"/>
    <property type="match status" value="1"/>
</dbReference>
<gene>
    <name evidence="3" type="ORF">H7J73_00960</name>
</gene>
<protein>
    <submittedName>
        <fullName evidence="3">SARP family transcriptional regulator</fullName>
    </submittedName>
</protein>
<proteinExistence type="predicted"/>
<accession>A0ABT3C564</accession>
<evidence type="ECO:0000259" key="2">
    <source>
        <dbReference type="SMART" id="SM01043"/>
    </source>
</evidence>
<dbReference type="InterPro" id="IPR036388">
    <property type="entry name" value="WH-like_DNA-bd_sf"/>
</dbReference>
<dbReference type="Gene3D" id="1.10.10.10">
    <property type="entry name" value="Winged helix-like DNA-binding domain superfamily/Winged helix DNA-binding domain"/>
    <property type="match status" value="1"/>
</dbReference>
<organism evidence="3 4">
    <name type="scientific">Mycolicibacterium komossense</name>
    <dbReference type="NCBI Taxonomy" id="1779"/>
    <lineage>
        <taxon>Bacteria</taxon>
        <taxon>Bacillati</taxon>
        <taxon>Actinomycetota</taxon>
        <taxon>Actinomycetes</taxon>
        <taxon>Mycobacteriales</taxon>
        <taxon>Mycobacteriaceae</taxon>
        <taxon>Mycolicibacterium</taxon>
    </lineage>
</organism>
<dbReference type="SMART" id="SM01043">
    <property type="entry name" value="BTAD"/>
    <property type="match status" value="1"/>
</dbReference>